<comment type="caution">
    <text evidence="2">The sequence shown here is derived from an EMBL/GenBank/DDBJ whole genome shotgun (WGS) entry which is preliminary data.</text>
</comment>
<accession>A0A9X3AAE1</accession>
<gene>
    <name evidence="2" type="ORF">N0B51_12595</name>
</gene>
<keyword evidence="3" id="KW-1185">Reference proteome</keyword>
<organism evidence="2 3">
    <name type="scientific">Tsuneonella litorea</name>
    <dbReference type="NCBI Taxonomy" id="2976475"/>
    <lineage>
        <taxon>Bacteria</taxon>
        <taxon>Pseudomonadati</taxon>
        <taxon>Pseudomonadota</taxon>
        <taxon>Alphaproteobacteria</taxon>
        <taxon>Sphingomonadales</taxon>
        <taxon>Erythrobacteraceae</taxon>
        <taxon>Tsuneonella</taxon>
    </lineage>
</organism>
<evidence type="ECO:0000256" key="1">
    <source>
        <dbReference type="SAM" id="SignalP"/>
    </source>
</evidence>
<feature type="signal peptide" evidence="1">
    <location>
        <begin position="1"/>
        <end position="21"/>
    </location>
</feature>
<evidence type="ECO:0000313" key="2">
    <source>
        <dbReference type="EMBL" id="MCT2559815.1"/>
    </source>
</evidence>
<keyword evidence="1" id="KW-0732">Signal</keyword>
<feature type="chain" id="PRO_5040741424" evidence="1">
    <location>
        <begin position="22"/>
        <end position="151"/>
    </location>
</feature>
<dbReference type="AlphaFoldDB" id="A0A9X3AAE1"/>
<dbReference type="Proteomes" id="UP001142648">
    <property type="component" value="Unassembled WGS sequence"/>
</dbReference>
<dbReference type="RefSeq" id="WP_259962782.1">
    <property type="nucleotide sequence ID" value="NZ_JAOAMV010000006.1"/>
</dbReference>
<reference evidence="2" key="1">
    <citation type="submission" date="2022-09" db="EMBL/GenBank/DDBJ databases">
        <title>The genome sequence of Tsuneonella sp. YG55.</title>
        <authorList>
            <person name="Liu Y."/>
        </authorList>
    </citation>
    <scope>NUCLEOTIDE SEQUENCE</scope>
    <source>
        <strain evidence="2">YG55</strain>
    </source>
</reference>
<sequence length="151" mass="15690">MRSIVITLLGATALIASPAAAQTFTFDAMSNAPVNVGTVGPDGVPVAGSYWTGTTQTTWADGKKTSETYTCISTTQPPNNAIFHMHAICDAESAAGNYSSVWGCNFQDKERTMIGCVGGLYGKTGMYAKKGGGITYAGKMGKGSGTGQWRN</sequence>
<evidence type="ECO:0000313" key="3">
    <source>
        <dbReference type="Proteomes" id="UP001142648"/>
    </source>
</evidence>
<name>A0A9X3AAE1_9SPHN</name>
<dbReference type="EMBL" id="JAOAMV010000006">
    <property type="protein sequence ID" value="MCT2559815.1"/>
    <property type="molecule type" value="Genomic_DNA"/>
</dbReference>
<protein>
    <submittedName>
        <fullName evidence="2">Uncharacterized protein</fullName>
    </submittedName>
</protein>
<proteinExistence type="predicted"/>